<dbReference type="AlphaFoldDB" id="A0A844YCR2"/>
<proteinExistence type="predicted"/>
<dbReference type="RefSeq" id="WP_160670648.1">
    <property type="nucleotide sequence ID" value="NZ_WTYN01000001.1"/>
</dbReference>
<name>A0A844YCR2_9SPHN</name>
<sequence length="320" mass="33782">MIERAQISSAKTDHVDQLAERLARGDGDLAKVAPVLGHLLGNADHALFSDEVVARVRGMLAGMARELIAAEMHASDSDRDFVPDPRRTQALFRALIDHSALLAHCHAVALEWQLALRMESERALDPVLSPLVQALIASDETSTSGLGMAALAAQARFAQSQRRMELPLGELPPELFHEALQCWRGKAGPASVNALDAAEGALRAAFDSSTSRLGLLERLVVAMGKGVTAALSIEHAGVALFVSALAAASGQPRNRIILSTNESQAARLLLSLRATGLKPHSVDLQLVFLHPSVSLPPGSSAIDPDEAAAILDDAASGLPR</sequence>
<dbReference type="EMBL" id="WTYN01000001">
    <property type="protein sequence ID" value="MXO61767.1"/>
    <property type="molecule type" value="Genomic_DNA"/>
</dbReference>
<dbReference type="Proteomes" id="UP000445582">
    <property type="component" value="Unassembled WGS sequence"/>
</dbReference>
<reference evidence="1 2" key="1">
    <citation type="submission" date="2019-12" db="EMBL/GenBank/DDBJ databases">
        <title>Genomic-based taxomic classification of the family Erythrobacteraceae.</title>
        <authorList>
            <person name="Xu L."/>
        </authorList>
    </citation>
    <scope>NUCLEOTIDE SEQUENCE [LARGE SCALE GENOMIC DNA]</scope>
    <source>
        <strain evidence="1 2">MCCC 1A09965</strain>
    </source>
</reference>
<accession>A0A844YCR2</accession>
<comment type="caution">
    <text evidence="1">The sequence shown here is derived from an EMBL/GenBank/DDBJ whole genome shotgun (WGS) entry which is preliminary data.</text>
</comment>
<gene>
    <name evidence="1" type="ORF">GRI48_01965</name>
</gene>
<dbReference type="OrthoDB" id="7390251at2"/>
<keyword evidence="2" id="KW-1185">Reference proteome</keyword>
<evidence type="ECO:0000313" key="1">
    <source>
        <dbReference type="EMBL" id="MXO61767.1"/>
    </source>
</evidence>
<evidence type="ECO:0000313" key="2">
    <source>
        <dbReference type="Proteomes" id="UP000445582"/>
    </source>
</evidence>
<protein>
    <submittedName>
        <fullName evidence="1">Uncharacterized protein</fullName>
    </submittedName>
</protein>
<organism evidence="1 2">
    <name type="scientific">Qipengyuania oceanensis</name>
    <dbReference type="NCBI Taxonomy" id="1463597"/>
    <lineage>
        <taxon>Bacteria</taxon>
        <taxon>Pseudomonadati</taxon>
        <taxon>Pseudomonadota</taxon>
        <taxon>Alphaproteobacteria</taxon>
        <taxon>Sphingomonadales</taxon>
        <taxon>Erythrobacteraceae</taxon>
        <taxon>Qipengyuania</taxon>
    </lineage>
</organism>